<comment type="caution">
    <text evidence="2">The sequence shown here is derived from an EMBL/GenBank/DDBJ whole genome shotgun (WGS) entry which is preliminary data.</text>
</comment>
<protein>
    <submittedName>
        <fullName evidence="2">Uncharacterized protein</fullName>
    </submittedName>
</protein>
<dbReference type="OrthoDB" id="9031635at2"/>
<gene>
    <name evidence="2" type="ORF">DT99_21790</name>
</gene>
<keyword evidence="1" id="KW-1133">Transmembrane helix</keyword>
<reference evidence="2" key="1">
    <citation type="submission" date="2014-04" db="EMBL/GenBank/DDBJ databases">
        <title>In planta biocontrol of soil-borne Fusarium wilt of banana through a plant endophytic bacterium, Burkholderia cenocepacia 869T2.</title>
        <authorList>
            <person name="Ho Y.-N."/>
            <person name="Chiang H.-M."/>
            <person name="Chao C.-P."/>
            <person name="Su C.-C."/>
            <person name="Hsu H.-F."/>
            <person name="Guo C.-T."/>
            <person name="Hsieh J.-L."/>
            <person name="Huang C.-C."/>
        </authorList>
    </citation>
    <scope>NUCLEOTIDE SEQUENCE [LARGE SCALE GENOMIC DNA]</scope>
    <source>
        <strain evidence="2">869T2</strain>
    </source>
</reference>
<dbReference type="EMBL" id="JJOA01000017">
    <property type="protein sequence ID" value="KEA57625.1"/>
    <property type="molecule type" value="Genomic_DNA"/>
</dbReference>
<keyword evidence="1" id="KW-0812">Transmembrane</keyword>
<sequence>MDVALTAASLVVVALSIALPIFIVRTVRSGTYDSLYFLIPLALGVYWLDYQAYDFLASMSQGFKN</sequence>
<organism evidence="2">
    <name type="scientific">Burkholderia cenocepacia</name>
    <dbReference type="NCBI Taxonomy" id="95486"/>
    <lineage>
        <taxon>Bacteria</taxon>
        <taxon>Pseudomonadati</taxon>
        <taxon>Pseudomonadota</taxon>
        <taxon>Betaproteobacteria</taxon>
        <taxon>Burkholderiales</taxon>
        <taxon>Burkholderiaceae</taxon>
        <taxon>Burkholderia</taxon>
        <taxon>Burkholderia cepacia complex</taxon>
    </lineage>
</organism>
<dbReference type="AlphaFoldDB" id="A0A071MAH7"/>
<evidence type="ECO:0000256" key="1">
    <source>
        <dbReference type="SAM" id="Phobius"/>
    </source>
</evidence>
<accession>A0A071MAH7</accession>
<feature type="transmembrane region" description="Helical" evidence="1">
    <location>
        <begin position="34"/>
        <end position="50"/>
    </location>
</feature>
<name>A0A071MAH7_9BURK</name>
<keyword evidence="1" id="KW-0472">Membrane</keyword>
<proteinExistence type="predicted"/>
<evidence type="ECO:0000313" key="2">
    <source>
        <dbReference type="EMBL" id="KEA57625.1"/>
    </source>
</evidence>